<dbReference type="PATRIC" id="fig|1348973.3.peg.1619"/>
<dbReference type="OrthoDB" id="9778870at2"/>
<sequence>MYKNQDAITISGLSKMYKTFNKPKYRILDLLGFGKLTKNKYNEFWALKDININIKKGSKVALVGRNGAGKSTLLKIISGNLAPTSGKVKINGNVSALMDLGTGFHPEFSGRENIFASLAYSGVVGKEAEEKFEEILDFSELEDFIDNPVKTYSAGMYARLAFATSTAIVPEILIIDEILGAGDAYFINKSIDRMKKLTEGGTTVLFVSHDITSVQKLCSEAIWIDKGTVVMEGHILDVTAEYLASIRKQEEKRLKARNLRLKHNDLKTLEEGINNEIVYCHLVTENGAPMDKHPISKISLMMDEKEVETLELGRGFDNNAGNNIFLLIDKETINWSDIYNKEDKVYRNFEDIGGTYQHASFAIKVNNLEDLSKYSLSIEYKDSSNEAVKVEYYDGKEYIFLGHLETQNDGIWKQSTFAFGKKAESHYQKDQDDRNNSVTSNNAEESPAIDRENNSKIYGSGEIVLTKVQFLDSQNEEKLIFTSGEYKKVRLHYKANERIFNPVFVAAYYLLDGTCATQAISNKDHFEVTTVSGEGFVDIVFDPLLLGAGNYLVSVAVFKELNLLDNIEPSAYDLHDKMYEVKIEQPFGLNVNLGLVNHPIRWGIKHDK</sequence>
<dbReference type="AlphaFoldDB" id="A0A072NPI7"/>
<dbReference type="InterPro" id="IPR027417">
    <property type="entry name" value="P-loop_NTPase"/>
</dbReference>
<evidence type="ECO:0000256" key="4">
    <source>
        <dbReference type="ARBA" id="ARBA00022840"/>
    </source>
</evidence>
<dbReference type="Gene3D" id="2.70.50.60">
    <property type="entry name" value="abc- transporter (atp binding component) like domain"/>
    <property type="match status" value="1"/>
</dbReference>
<evidence type="ECO:0000313" key="8">
    <source>
        <dbReference type="EMBL" id="KEF38843.1"/>
    </source>
</evidence>
<dbReference type="CDD" id="cd03220">
    <property type="entry name" value="ABC_KpsT_Wzt"/>
    <property type="match status" value="1"/>
</dbReference>
<evidence type="ECO:0000259" key="7">
    <source>
        <dbReference type="PROSITE" id="PS50893"/>
    </source>
</evidence>
<dbReference type="InterPro" id="IPR029439">
    <property type="entry name" value="Wzt_C"/>
</dbReference>
<accession>A0A072NPI7</accession>
<comment type="similarity">
    <text evidence="1">Belongs to the ABC transporter superfamily.</text>
</comment>
<name>A0A072NPI7_SCHAZ</name>
<gene>
    <name evidence="8" type="ORF">M670_01658</name>
</gene>
<feature type="compositionally biased region" description="Basic and acidic residues" evidence="6">
    <location>
        <begin position="426"/>
        <end position="435"/>
    </location>
</feature>
<evidence type="ECO:0000256" key="5">
    <source>
        <dbReference type="ARBA" id="ARBA00022967"/>
    </source>
</evidence>
<keyword evidence="4" id="KW-0067">ATP-binding</keyword>
<reference evidence="8 9" key="1">
    <citation type="submission" date="2014-04" db="EMBL/GenBank/DDBJ databases">
        <title>Draft genome sequence of Bacillus azotoformans MEV2011, a (co-) denitrifying strain unable to grow in the presence of oxygen.</title>
        <authorList>
            <person name="Nielsen M."/>
            <person name="Schreiber L."/>
            <person name="Finster K."/>
            <person name="Schramm A."/>
        </authorList>
    </citation>
    <scope>NUCLEOTIDE SEQUENCE [LARGE SCALE GENOMIC DNA]</scope>
    <source>
        <strain evidence="8 9">MEV2011</strain>
    </source>
</reference>
<feature type="domain" description="ABC transporter" evidence="7">
    <location>
        <begin position="31"/>
        <end position="251"/>
    </location>
</feature>
<dbReference type="GO" id="GO:0016020">
    <property type="term" value="C:membrane"/>
    <property type="evidence" value="ECO:0007669"/>
    <property type="project" value="InterPro"/>
</dbReference>
<dbReference type="Proteomes" id="UP000027936">
    <property type="component" value="Unassembled WGS sequence"/>
</dbReference>
<evidence type="ECO:0000256" key="3">
    <source>
        <dbReference type="ARBA" id="ARBA00022741"/>
    </source>
</evidence>
<evidence type="ECO:0000256" key="1">
    <source>
        <dbReference type="ARBA" id="ARBA00005417"/>
    </source>
</evidence>
<dbReference type="GO" id="GO:0016887">
    <property type="term" value="F:ATP hydrolysis activity"/>
    <property type="evidence" value="ECO:0007669"/>
    <property type="project" value="InterPro"/>
</dbReference>
<evidence type="ECO:0000313" key="9">
    <source>
        <dbReference type="Proteomes" id="UP000027936"/>
    </source>
</evidence>
<dbReference type="PANTHER" id="PTHR46743:SF2">
    <property type="entry name" value="TEICHOIC ACIDS EXPORT ATP-BINDING PROTEIN TAGH"/>
    <property type="match status" value="1"/>
</dbReference>
<dbReference type="RefSeq" id="WP_035194810.1">
    <property type="nucleotide sequence ID" value="NZ_JJRY01000005.1"/>
</dbReference>
<evidence type="ECO:0000256" key="6">
    <source>
        <dbReference type="SAM" id="MobiDB-lite"/>
    </source>
</evidence>
<keyword evidence="2" id="KW-0813">Transport</keyword>
<dbReference type="InterPro" id="IPR050683">
    <property type="entry name" value="Bact_Polysacc_Export_ATP-bd"/>
</dbReference>
<dbReference type="GO" id="GO:0005524">
    <property type="term" value="F:ATP binding"/>
    <property type="evidence" value="ECO:0007669"/>
    <property type="project" value="UniProtKB-KW"/>
</dbReference>
<evidence type="ECO:0000256" key="2">
    <source>
        <dbReference type="ARBA" id="ARBA00022448"/>
    </source>
</evidence>
<dbReference type="SUPFAM" id="SSF52540">
    <property type="entry name" value="P-loop containing nucleoside triphosphate hydrolases"/>
    <property type="match status" value="1"/>
</dbReference>
<dbReference type="Pfam" id="PF00005">
    <property type="entry name" value="ABC_tran"/>
    <property type="match status" value="1"/>
</dbReference>
<proteinExistence type="inferred from homology"/>
<dbReference type="InterPro" id="IPR003593">
    <property type="entry name" value="AAA+_ATPase"/>
</dbReference>
<dbReference type="GO" id="GO:0140359">
    <property type="term" value="F:ABC-type transporter activity"/>
    <property type="evidence" value="ECO:0007669"/>
    <property type="project" value="InterPro"/>
</dbReference>
<organism evidence="8 9">
    <name type="scientific">Schinkia azotoformans MEV2011</name>
    <dbReference type="NCBI Taxonomy" id="1348973"/>
    <lineage>
        <taxon>Bacteria</taxon>
        <taxon>Bacillati</taxon>
        <taxon>Bacillota</taxon>
        <taxon>Bacilli</taxon>
        <taxon>Bacillales</taxon>
        <taxon>Bacillaceae</taxon>
        <taxon>Calidifontibacillus/Schinkia group</taxon>
        <taxon>Schinkia</taxon>
    </lineage>
</organism>
<dbReference type="InterPro" id="IPR015860">
    <property type="entry name" value="ABC_transpr_TagH-like"/>
</dbReference>
<protein>
    <submittedName>
        <fullName evidence="8">ABC-type polysaccharide/polyol phosphate transport system, ATPase component</fullName>
    </submittedName>
</protein>
<dbReference type="InterPro" id="IPR003439">
    <property type="entry name" value="ABC_transporter-like_ATP-bd"/>
</dbReference>
<dbReference type="SMART" id="SM00382">
    <property type="entry name" value="AAA"/>
    <property type="match status" value="1"/>
</dbReference>
<keyword evidence="5" id="KW-1278">Translocase</keyword>
<dbReference type="PROSITE" id="PS50893">
    <property type="entry name" value="ABC_TRANSPORTER_2"/>
    <property type="match status" value="1"/>
</dbReference>
<dbReference type="EMBL" id="JJRY01000005">
    <property type="protein sequence ID" value="KEF38843.1"/>
    <property type="molecule type" value="Genomic_DNA"/>
</dbReference>
<feature type="region of interest" description="Disordered" evidence="6">
    <location>
        <begin position="426"/>
        <end position="453"/>
    </location>
</feature>
<dbReference type="Pfam" id="PF14524">
    <property type="entry name" value="Wzt_C"/>
    <property type="match status" value="1"/>
</dbReference>
<dbReference type="PANTHER" id="PTHR46743">
    <property type="entry name" value="TEICHOIC ACIDS EXPORT ATP-BINDING PROTEIN TAGH"/>
    <property type="match status" value="1"/>
</dbReference>
<dbReference type="CDD" id="cd10147">
    <property type="entry name" value="Wzt_C-like"/>
    <property type="match status" value="1"/>
</dbReference>
<dbReference type="Gene3D" id="3.40.50.300">
    <property type="entry name" value="P-loop containing nucleotide triphosphate hydrolases"/>
    <property type="match status" value="1"/>
</dbReference>
<keyword evidence="3" id="KW-0547">Nucleotide-binding</keyword>
<comment type="caution">
    <text evidence="8">The sequence shown here is derived from an EMBL/GenBank/DDBJ whole genome shotgun (WGS) entry which is preliminary data.</text>
</comment>